<evidence type="ECO:0000313" key="3">
    <source>
        <dbReference type="EMBL" id="GFS42094.1"/>
    </source>
</evidence>
<dbReference type="InterPro" id="IPR021109">
    <property type="entry name" value="Peptidase_aspartic_dom_sf"/>
</dbReference>
<comment type="caution">
    <text evidence="3">The sequence shown here is derived from an EMBL/GenBank/DDBJ whole genome shotgun (WGS) entry which is preliminary data.</text>
</comment>
<accession>A0A7J0DTL1</accession>
<dbReference type="PANTHER" id="PTHR33240">
    <property type="entry name" value="OS08G0508500 PROTEIN"/>
    <property type="match status" value="1"/>
</dbReference>
<dbReference type="Gene3D" id="2.40.70.10">
    <property type="entry name" value="Acid Proteases"/>
    <property type="match status" value="1"/>
</dbReference>
<dbReference type="SUPFAM" id="SSF50630">
    <property type="entry name" value="Acid proteases"/>
    <property type="match status" value="1"/>
</dbReference>
<dbReference type="Proteomes" id="UP000585474">
    <property type="component" value="Unassembled WGS sequence"/>
</dbReference>
<proteinExistence type="predicted"/>
<feature type="compositionally biased region" description="Basic and acidic residues" evidence="1">
    <location>
        <begin position="105"/>
        <end position="115"/>
    </location>
</feature>
<feature type="compositionally biased region" description="Polar residues" evidence="1">
    <location>
        <begin position="9"/>
        <end position="21"/>
    </location>
</feature>
<keyword evidence="4" id="KW-1185">Reference proteome</keyword>
<evidence type="ECO:0000313" key="4">
    <source>
        <dbReference type="Proteomes" id="UP000585474"/>
    </source>
</evidence>
<feature type="domain" description="Retrotransposon gag" evidence="2">
    <location>
        <begin position="176"/>
        <end position="259"/>
    </location>
</feature>
<dbReference type="EMBL" id="BJWL01000392">
    <property type="protein sequence ID" value="GFS42094.1"/>
    <property type="molecule type" value="Genomic_DNA"/>
</dbReference>
<evidence type="ECO:0000256" key="1">
    <source>
        <dbReference type="SAM" id="MobiDB-lite"/>
    </source>
</evidence>
<dbReference type="Pfam" id="PF03732">
    <property type="entry name" value="Retrotrans_gag"/>
    <property type="match status" value="1"/>
</dbReference>
<dbReference type="OrthoDB" id="2919534at2759"/>
<feature type="compositionally biased region" description="Polar residues" evidence="1">
    <location>
        <begin position="68"/>
        <end position="80"/>
    </location>
</feature>
<gene>
    <name evidence="3" type="ORF">Acr_00g0078070</name>
</gene>
<dbReference type="InterPro" id="IPR005162">
    <property type="entry name" value="Retrotrans_gag_dom"/>
</dbReference>
<feature type="region of interest" description="Disordered" evidence="1">
    <location>
        <begin position="1"/>
        <end position="117"/>
    </location>
</feature>
<protein>
    <recommendedName>
        <fullName evidence="2">Retrotransposon gag domain-containing protein</fullName>
    </recommendedName>
</protein>
<organism evidence="3 4">
    <name type="scientific">Actinidia rufa</name>
    <dbReference type="NCBI Taxonomy" id="165716"/>
    <lineage>
        <taxon>Eukaryota</taxon>
        <taxon>Viridiplantae</taxon>
        <taxon>Streptophyta</taxon>
        <taxon>Embryophyta</taxon>
        <taxon>Tracheophyta</taxon>
        <taxon>Spermatophyta</taxon>
        <taxon>Magnoliopsida</taxon>
        <taxon>eudicotyledons</taxon>
        <taxon>Gunneridae</taxon>
        <taxon>Pentapetalae</taxon>
        <taxon>asterids</taxon>
        <taxon>Ericales</taxon>
        <taxon>Actinidiaceae</taxon>
        <taxon>Actinidia</taxon>
    </lineage>
</organism>
<sequence>MWPPHLQLRRSSGDTQKSTGIPTDDTRHSEACTAWPSYPRGTPTCPQKTPGDRESKLLADVQRAAKATSRQRPDNVQSSKARSRGAGGPLMGTQREKQLGAQPKPESHDDNRTEVSTRSVMPMESAARLVALIRREVNLGFRTPFSREIEGMDPLKKFVPPRFTLYDGKSDPRLGDLGLKWFDRLPLGSIESFYQLTESFIARFVINTKAPKVVGSLLMLKKSKNESIWNYSKRYRETYNEIEECSEEMAVASYKLGLAPGDRQAEKTEGKVGRSEALVKRRKDGLSPYESRAKQGINVIFKEPIYKLLAKIRDKLYFKKPEPMGGDPKRRNQHWKCSYHSEKGHKTKNCRPLKAFLEQLVRDGHLKEFVDNEKTRAEVTEAKTTMRPDRGGNEIKAIDTEDEDLPLGTIHMIGGPSHPSLENKIRSKIRMIRQMYELRIGGYDVKRILVDTGSSVEVMYYDLFKQLKLPQDKLKPAQAPLVGFNAQAHWPLGTMSLKTQAGSQELMTEFVVVDIPSTYNAIVGRDWLHRMKRVASTLHQAIKFVTPRGEEAIYRDQVAAKQCYLATVSTKAAVKEVQMVEEDIEVLEDVGRDPEAKVIEELVRYELDEPSSNRFFLTGSDLNECERTELIQLLKANIEAFAWTPYKMPGIDPTFIKHELNVQLNF</sequence>
<dbReference type="CDD" id="cd00303">
    <property type="entry name" value="retropepsin_like"/>
    <property type="match status" value="1"/>
</dbReference>
<dbReference type="AlphaFoldDB" id="A0A7J0DTL1"/>
<dbReference type="PANTHER" id="PTHR33240:SF15">
    <property type="entry name" value="GAG-PRO-LIKE PROTEIN"/>
    <property type="match status" value="1"/>
</dbReference>
<evidence type="ECO:0000259" key="2">
    <source>
        <dbReference type="Pfam" id="PF03732"/>
    </source>
</evidence>
<name>A0A7J0DTL1_9ERIC</name>
<reference evidence="4" key="1">
    <citation type="submission" date="2019-07" db="EMBL/GenBank/DDBJ databases">
        <title>De Novo Assembly of kiwifruit Actinidia rufa.</title>
        <authorList>
            <person name="Sugita-Konishi S."/>
            <person name="Sato K."/>
            <person name="Mori E."/>
            <person name="Abe Y."/>
            <person name="Kisaki G."/>
            <person name="Hamano K."/>
            <person name="Suezawa K."/>
            <person name="Otani M."/>
            <person name="Fukuda T."/>
            <person name="Manabe T."/>
            <person name="Gomi K."/>
            <person name="Tabuchi M."/>
            <person name="Akimitsu K."/>
            <person name="Kataoka I."/>
        </authorList>
    </citation>
    <scope>NUCLEOTIDE SEQUENCE [LARGE SCALE GENOMIC DNA]</scope>
    <source>
        <strain evidence="4">cv. Fuchu</strain>
    </source>
</reference>